<evidence type="ECO:0000256" key="1">
    <source>
        <dbReference type="SAM" id="MobiDB-lite"/>
    </source>
</evidence>
<organism evidence="2 3">
    <name type="scientific">Monodon monoceros</name>
    <name type="common">Narwhal</name>
    <name type="synonym">Ceratodon monodon</name>
    <dbReference type="NCBI Taxonomy" id="40151"/>
    <lineage>
        <taxon>Eukaryota</taxon>
        <taxon>Metazoa</taxon>
        <taxon>Chordata</taxon>
        <taxon>Craniata</taxon>
        <taxon>Vertebrata</taxon>
        <taxon>Euteleostomi</taxon>
        <taxon>Mammalia</taxon>
        <taxon>Eutheria</taxon>
        <taxon>Laurasiatheria</taxon>
        <taxon>Artiodactyla</taxon>
        <taxon>Whippomorpha</taxon>
        <taxon>Cetacea</taxon>
        <taxon>Odontoceti</taxon>
        <taxon>Monodontidae</taxon>
        <taxon>Monodon</taxon>
    </lineage>
</organism>
<name>A0A4U1ETP4_MONMO</name>
<feature type="compositionally biased region" description="Polar residues" evidence="1">
    <location>
        <begin position="36"/>
        <end position="56"/>
    </location>
</feature>
<feature type="compositionally biased region" description="Polar residues" evidence="1">
    <location>
        <begin position="79"/>
        <end position="95"/>
    </location>
</feature>
<feature type="region of interest" description="Disordered" evidence="1">
    <location>
        <begin position="1"/>
        <end position="56"/>
    </location>
</feature>
<evidence type="ECO:0000313" key="2">
    <source>
        <dbReference type="EMBL" id="TKC39913.1"/>
    </source>
</evidence>
<gene>
    <name evidence="2" type="ORF">EI555_019678</name>
</gene>
<proteinExistence type="predicted"/>
<dbReference type="Proteomes" id="UP000308365">
    <property type="component" value="Unassembled WGS sequence"/>
</dbReference>
<comment type="caution">
    <text evidence="2">The sequence shown here is derived from an EMBL/GenBank/DDBJ whole genome shotgun (WGS) entry which is preliminary data.</text>
</comment>
<feature type="compositionally biased region" description="Polar residues" evidence="1">
    <location>
        <begin position="17"/>
        <end position="27"/>
    </location>
</feature>
<protein>
    <submittedName>
        <fullName evidence="2">Uncharacterized protein</fullName>
    </submittedName>
</protein>
<feature type="region of interest" description="Disordered" evidence="1">
    <location>
        <begin position="79"/>
        <end position="105"/>
    </location>
</feature>
<reference evidence="3" key="1">
    <citation type="journal article" date="2019" name="IScience">
        <title>Narwhal Genome Reveals Long-Term Low Genetic Diversity despite Current Large Abundance Size.</title>
        <authorList>
            <person name="Westbury M.V."/>
            <person name="Petersen B."/>
            <person name="Garde E."/>
            <person name="Heide-Jorgensen M.P."/>
            <person name="Lorenzen E.D."/>
        </authorList>
    </citation>
    <scope>NUCLEOTIDE SEQUENCE [LARGE SCALE GENOMIC DNA]</scope>
</reference>
<feature type="compositionally biased region" description="Basic and acidic residues" evidence="1">
    <location>
        <begin position="1"/>
        <end position="12"/>
    </location>
</feature>
<dbReference type="EMBL" id="RWIC01000824">
    <property type="protein sequence ID" value="TKC39913.1"/>
    <property type="molecule type" value="Genomic_DNA"/>
</dbReference>
<evidence type="ECO:0000313" key="3">
    <source>
        <dbReference type="Proteomes" id="UP000308365"/>
    </source>
</evidence>
<sequence length="105" mass="11084">MDRTDPEGREAQRALSLENSNANSTGKTPRVAFSHANGSSNRVMKPSTTPVSSVSKNGTVTTVKPIVTSKMTTGVSTDITSSTLESTPKITSVSKNIPDVNQHPQ</sequence>
<dbReference type="AlphaFoldDB" id="A0A4U1ETP4"/>
<accession>A0A4U1ETP4</accession>